<dbReference type="Proteomes" id="UP000587070">
    <property type="component" value="Unassembled WGS sequence"/>
</dbReference>
<dbReference type="InterPro" id="IPR001126">
    <property type="entry name" value="UmuC"/>
</dbReference>
<dbReference type="Pfam" id="PF00817">
    <property type="entry name" value="IMS"/>
    <property type="match status" value="1"/>
</dbReference>
<dbReference type="RefSeq" id="WP_153117502.1">
    <property type="nucleotide sequence ID" value="NZ_JACIGE010000010.1"/>
</dbReference>
<keyword evidence="1" id="KW-0227">DNA damage</keyword>
<dbReference type="SUPFAM" id="SSF56672">
    <property type="entry name" value="DNA/RNA polymerases"/>
    <property type="match status" value="1"/>
</dbReference>
<reference evidence="4 5" key="1">
    <citation type="submission" date="2020-08" db="EMBL/GenBank/DDBJ databases">
        <title>Genome sequencing of Purple Non-Sulfur Bacteria from various extreme environments.</title>
        <authorList>
            <person name="Mayer M."/>
        </authorList>
    </citation>
    <scope>NUCLEOTIDE SEQUENCE [LARGE SCALE GENOMIC DNA]</scope>
    <source>
        <strain evidence="4 5">2761</strain>
    </source>
</reference>
<evidence type="ECO:0000313" key="4">
    <source>
        <dbReference type="EMBL" id="MBB4248238.1"/>
    </source>
</evidence>
<gene>
    <name evidence="4" type="ORF">GGD90_002630</name>
</gene>
<dbReference type="OrthoDB" id="625722at2"/>
<evidence type="ECO:0000256" key="2">
    <source>
        <dbReference type="SAM" id="MobiDB-lite"/>
    </source>
</evidence>
<proteinExistence type="predicted"/>
<feature type="domain" description="UmuC" evidence="3">
    <location>
        <begin position="26"/>
        <end position="143"/>
    </location>
</feature>
<name>A0A840GC63_RHOTE</name>
<dbReference type="CDD" id="cd03468">
    <property type="entry name" value="PolY_like"/>
    <property type="match status" value="1"/>
</dbReference>
<dbReference type="GO" id="GO:0006281">
    <property type="term" value="P:DNA repair"/>
    <property type="evidence" value="ECO:0007669"/>
    <property type="project" value="InterPro"/>
</dbReference>
<comment type="caution">
    <text evidence="4">The sequence shown here is derived from an EMBL/GenBank/DDBJ whole genome shotgun (WGS) entry which is preliminary data.</text>
</comment>
<dbReference type="PANTHER" id="PTHR35369:SF2">
    <property type="entry name" value="BLR3025 PROTEIN"/>
    <property type="match status" value="1"/>
</dbReference>
<accession>A0A840GC63</accession>
<evidence type="ECO:0000259" key="3">
    <source>
        <dbReference type="Pfam" id="PF00817"/>
    </source>
</evidence>
<keyword evidence="5" id="KW-1185">Reference proteome</keyword>
<dbReference type="EMBL" id="JACIGE010000010">
    <property type="protein sequence ID" value="MBB4248238.1"/>
    <property type="molecule type" value="Genomic_DNA"/>
</dbReference>
<organism evidence="4 5">
    <name type="scientific">Rhodocyclus tenuis</name>
    <name type="common">Rhodospirillum tenue</name>
    <dbReference type="NCBI Taxonomy" id="1066"/>
    <lineage>
        <taxon>Bacteria</taxon>
        <taxon>Pseudomonadati</taxon>
        <taxon>Pseudomonadota</taxon>
        <taxon>Betaproteobacteria</taxon>
        <taxon>Rhodocyclales</taxon>
        <taxon>Rhodocyclaceae</taxon>
        <taxon>Rhodocyclus</taxon>
    </lineage>
</organism>
<dbReference type="AlphaFoldDB" id="A0A840GC63"/>
<evidence type="ECO:0000313" key="5">
    <source>
        <dbReference type="Proteomes" id="UP000587070"/>
    </source>
</evidence>
<dbReference type="InterPro" id="IPR050356">
    <property type="entry name" value="SulA_CellDiv_inhibitor"/>
</dbReference>
<dbReference type="InterPro" id="IPR043502">
    <property type="entry name" value="DNA/RNA_pol_sf"/>
</dbReference>
<dbReference type="PANTHER" id="PTHR35369">
    <property type="entry name" value="BLR3025 PROTEIN-RELATED"/>
    <property type="match status" value="1"/>
</dbReference>
<protein>
    <submittedName>
        <fullName evidence="4">Protein ImuB</fullName>
    </submittedName>
</protein>
<feature type="region of interest" description="Disordered" evidence="2">
    <location>
        <begin position="392"/>
        <end position="422"/>
    </location>
</feature>
<sequence>MLWLALFLPRLPLDARPCACSDAAPPCAVVERERIVVADDRAQAAGIVSGLRLASARARLPELVVQPRDPAQESAALTRLACSAGAFTSEVSLAPPATLLLEIACSLRFFGGVERLFAGIVQAATEQGLRVQAALAPTPLAAQWLAFAGGADAGFGTPASLDAAPLAHRLGVLPLARLALPAAQEKRLAAFGAGTLADVLRLPRAGLARRVGADFVADLARALGEIPDPRARFVFPEHFSQTLELPARSESALALAFAARRLIAALSGWLAARAAGIRECFLDLRCERTTGAPPALTLSLSFAEVTRDAQRIGRVLDERLARLQLPASVESLCLRATAPEPLAGREAALFAADGSSARGHAARGAGGATIAELIERLQARLGEHGVYRLAAHPEHRPENATQKNAPLARQDAQGTGVAQHGPRPLWLLPAPQALSEQGGRPQRGGPLHLLAGPERIESGWWDEGEPSAVGDVRRDYFIAVSQRCEWLWIFRSEAGWFLHGLFA</sequence>
<evidence type="ECO:0000256" key="1">
    <source>
        <dbReference type="ARBA" id="ARBA00022763"/>
    </source>
</evidence>